<dbReference type="EMBL" id="JBHTIC010000008">
    <property type="protein sequence ID" value="MFD0762214.1"/>
    <property type="molecule type" value="Genomic_DNA"/>
</dbReference>
<protein>
    <submittedName>
        <fullName evidence="1">DUF4238 domain-containing protein</fullName>
    </submittedName>
</protein>
<dbReference type="Proteomes" id="UP001597032">
    <property type="component" value="Unassembled WGS sequence"/>
</dbReference>
<dbReference type="Pfam" id="PF14022">
    <property type="entry name" value="DUF4238"/>
    <property type="match status" value="1"/>
</dbReference>
<reference evidence="2" key="1">
    <citation type="journal article" date="2019" name="Int. J. Syst. Evol. Microbiol.">
        <title>The Global Catalogue of Microorganisms (GCM) 10K type strain sequencing project: providing services to taxonomists for standard genome sequencing and annotation.</title>
        <authorList>
            <consortium name="The Broad Institute Genomics Platform"/>
            <consortium name="The Broad Institute Genome Sequencing Center for Infectious Disease"/>
            <person name="Wu L."/>
            <person name="Ma J."/>
        </authorList>
    </citation>
    <scope>NUCLEOTIDE SEQUENCE [LARGE SCALE GENOMIC DNA]</scope>
    <source>
        <strain evidence="2">CCUG 60022</strain>
    </source>
</reference>
<dbReference type="RefSeq" id="WP_386782498.1">
    <property type="nucleotide sequence ID" value="NZ_JBHTIC010000008.1"/>
</dbReference>
<dbReference type="InterPro" id="IPR025332">
    <property type="entry name" value="DUF4238"/>
</dbReference>
<sequence length="366" mass="43291">MSKPVRQHYIPRSYLKNFATEKGKKTFVVDGYRLDDEVLLKDLSTKDICLEKHIYTIETNDESKKFALETYYADNVDSEYPNVYKILTDKSIKRVDKNQKFQILYVCLSLYFRTPHYLNQHNKITDEIFDNAIPYADKNGVVTLNYFGKQVKFHKDEIESIKKDFQKENKTIFHVRHLEQWMKFVHFKYGCVINVIEIEDKTAPLITCDNPVSIRHMKTNQFAGLFDVDSVITLPLDSYHFLEIHPNTYEDGDTVINRLIHDKDFAFTTNEITQSNAENWILSKSGHIDIHFKIQDYYADDKNGEETFEKAKYRAEEMQRVFSMVEKEGFSKNVIDEYKKLEKHPHFKDDKNLKKHLAMIKAKGLY</sequence>
<accession>A0ABW2Z8B2</accession>
<keyword evidence="2" id="KW-1185">Reference proteome</keyword>
<name>A0ABW2Z8B2_9FLAO</name>
<comment type="caution">
    <text evidence="1">The sequence shown here is derived from an EMBL/GenBank/DDBJ whole genome shotgun (WGS) entry which is preliminary data.</text>
</comment>
<proteinExistence type="predicted"/>
<organism evidence="1 2">
    <name type="scientific">Lutibacter aestuarii</name>
    <dbReference type="NCBI Taxonomy" id="861111"/>
    <lineage>
        <taxon>Bacteria</taxon>
        <taxon>Pseudomonadati</taxon>
        <taxon>Bacteroidota</taxon>
        <taxon>Flavobacteriia</taxon>
        <taxon>Flavobacteriales</taxon>
        <taxon>Flavobacteriaceae</taxon>
        <taxon>Lutibacter</taxon>
    </lineage>
</organism>
<evidence type="ECO:0000313" key="1">
    <source>
        <dbReference type="EMBL" id="MFD0762214.1"/>
    </source>
</evidence>
<evidence type="ECO:0000313" key="2">
    <source>
        <dbReference type="Proteomes" id="UP001597032"/>
    </source>
</evidence>
<gene>
    <name evidence="1" type="ORF">ACFQZW_08980</name>
</gene>